<evidence type="ECO:0000256" key="2">
    <source>
        <dbReference type="ARBA" id="ARBA00023054"/>
    </source>
</evidence>
<dbReference type="InterPro" id="IPR019179">
    <property type="entry name" value="CC149"/>
</dbReference>
<evidence type="ECO:0000256" key="4">
    <source>
        <dbReference type="SAM" id="MobiDB-lite"/>
    </source>
</evidence>
<reference evidence="5" key="1">
    <citation type="submission" date="2015-09" db="EMBL/GenBank/DDBJ databases">
        <title>Scylla olivacea transcriptome.</title>
        <authorList>
            <person name="Ikhwanuddin M."/>
        </authorList>
    </citation>
    <scope>NUCLEOTIDE SEQUENCE</scope>
</reference>
<feature type="coiled-coil region" evidence="3">
    <location>
        <begin position="250"/>
        <end position="277"/>
    </location>
</feature>
<dbReference type="PANTHER" id="PTHR21682:SF2">
    <property type="entry name" value="COILED-COIL DOMAIN-CONTAINING PROTEIN 149"/>
    <property type="match status" value="1"/>
</dbReference>
<feature type="coiled-coil region" evidence="3">
    <location>
        <begin position="164"/>
        <end position="198"/>
    </location>
</feature>
<evidence type="ECO:0000313" key="5">
    <source>
        <dbReference type="EMBL" id="JAI58741.1"/>
    </source>
</evidence>
<dbReference type="AlphaFoldDB" id="A0A0P4VT26"/>
<sequence length="333" mass="36985">MSGRTRPKHLQILTPEEELENLKNEVGVLHRAVESKSAAVGILRAELQECQRERDKFRALAEQGGGTTLHRSPTLAPAKAALGDPGRSAMLSGADGTLAQLLCQAKEENRMLRQEATELRCRLHDAQADTKVLREEVQRWRGGGEGRRGSQANTALTQLALQEREQFISQMEELSAKCQALEGDVRGLVEEREELVRELDATHHKLHRLNFILNTLLNSPHHPAANTASTTNTASSSANTPVPPKRIVDLDGIITENRYLQQRLKQAEEEVTLARSNSFKYKSALERCRSQGSVKLGTSENLIVTPKQGDLLLFSSCLSSLLPSHHVLYFFHP</sequence>
<evidence type="ECO:0000256" key="1">
    <source>
        <dbReference type="ARBA" id="ARBA00005872"/>
    </source>
</evidence>
<accession>A0A0P4VT26</accession>
<feature type="compositionally biased region" description="Low complexity" evidence="4">
    <location>
        <begin position="224"/>
        <end position="240"/>
    </location>
</feature>
<keyword evidence="2 3" id="KW-0175">Coiled coil</keyword>
<feature type="coiled-coil region" evidence="3">
    <location>
        <begin position="109"/>
        <end position="136"/>
    </location>
</feature>
<proteinExistence type="inferred from homology"/>
<feature type="region of interest" description="Disordered" evidence="4">
    <location>
        <begin position="223"/>
        <end position="242"/>
    </location>
</feature>
<evidence type="ECO:0000256" key="3">
    <source>
        <dbReference type="SAM" id="Coils"/>
    </source>
</evidence>
<organism evidence="5">
    <name type="scientific">Scylla olivacea</name>
    <name type="common">Orange mud crab</name>
    <name type="synonym">Cancer olivacea</name>
    <dbReference type="NCBI Taxonomy" id="85551"/>
    <lineage>
        <taxon>Eukaryota</taxon>
        <taxon>Metazoa</taxon>
        <taxon>Ecdysozoa</taxon>
        <taxon>Arthropoda</taxon>
        <taxon>Crustacea</taxon>
        <taxon>Multicrustacea</taxon>
        <taxon>Malacostraca</taxon>
        <taxon>Eumalacostraca</taxon>
        <taxon>Eucarida</taxon>
        <taxon>Decapoda</taxon>
        <taxon>Pleocyemata</taxon>
        <taxon>Brachyura</taxon>
        <taxon>Eubrachyura</taxon>
        <taxon>Portunoidea</taxon>
        <taxon>Portunidae</taxon>
        <taxon>Portuninae</taxon>
        <taxon>Scylla</taxon>
    </lineage>
</organism>
<comment type="similarity">
    <text evidence="1">Belongs to the CCDC149 family.</text>
</comment>
<protein>
    <submittedName>
        <fullName evidence="5">Uncharacterized protein</fullName>
    </submittedName>
</protein>
<dbReference type="EMBL" id="GDRN01099575">
    <property type="protein sequence ID" value="JAI58741.1"/>
    <property type="molecule type" value="Transcribed_RNA"/>
</dbReference>
<dbReference type="Pfam" id="PF09789">
    <property type="entry name" value="CC149"/>
    <property type="match status" value="1"/>
</dbReference>
<dbReference type="PANTHER" id="PTHR21682">
    <property type="entry name" value="COILED-COIL DOMAIN-CONTAINING PROTEIN 149"/>
    <property type="match status" value="1"/>
</dbReference>
<name>A0A0P4VT26_SCYOL</name>